<protein>
    <recommendedName>
        <fullName evidence="3">CCHC-type domain-containing protein</fullName>
    </recommendedName>
</protein>
<dbReference type="PANTHER" id="PTHR34482">
    <property type="entry name" value="DNA DAMAGE-INDUCIBLE PROTEIN 1-LIKE"/>
    <property type="match status" value="1"/>
</dbReference>
<organism evidence="4 5">
    <name type="scientific">Eucalyptus globulus</name>
    <name type="common">Tasmanian blue gum</name>
    <dbReference type="NCBI Taxonomy" id="34317"/>
    <lineage>
        <taxon>Eukaryota</taxon>
        <taxon>Viridiplantae</taxon>
        <taxon>Streptophyta</taxon>
        <taxon>Embryophyta</taxon>
        <taxon>Tracheophyta</taxon>
        <taxon>Spermatophyta</taxon>
        <taxon>Magnoliopsida</taxon>
        <taxon>eudicotyledons</taxon>
        <taxon>Gunneridae</taxon>
        <taxon>Pentapetalae</taxon>
        <taxon>rosids</taxon>
        <taxon>malvids</taxon>
        <taxon>Myrtales</taxon>
        <taxon>Myrtaceae</taxon>
        <taxon>Myrtoideae</taxon>
        <taxon>Eucalypteae</taxon>
        <taxon>Eucalyptus</taxon>
    </lineage>
</organism>
<keyword evidence="5" id="KW-1185">Reference proteome</keyword>
<dbReference type="InterPro" id="IPR036875">
    <property type="entry name" value="Znf_CCHC_sf"/>
</dbReference>
<feature type="compositionally biased region" description="Basic and acidic residues" evidence="2">
    <location>
        <begin position="303"/>
        <end position="316"/>
    </location>
</feature>
<proteinExistence type="predicted"/>
<comment type="caution">
    <text evidence="4">The sequence shown here is derived from an EMBL/GenBank/DDBJ whole genome shotgun (WGS) entry which is preliminary data.</text>
</comment>
<evidence type="ECO:0000256" key="1">
    <source>
        <dbReference type="PROSITE-ProRule" id="PRU00047"/>
    </source>
</evidence>
<accession>A0ABD3KP97</accession>
<evidence type="ECO:0000256" key="2">
    <source>
        <dbReference type="SAM" id="MobiDB-lite"/>
    </source>
</evidence>
<dbReference type="SUPFAM" id="SSF57756">
    <property type="entry name" value="Retrovirus zinc finger-like domains"/>
    <property type="match status" value="1"/>
</dbReference>
<sequence>MLSLVEQFLKLKPPKFTGAGDPEAAALWIQGLEKAFALLMCSETEKVVLAVYQLEGVASTWWRTTQGAIFPEGVAPEWNAFVEAFNGKYFSETAREMKMAEFQRLCQGSMTVDQYEAKFAELSQYAPELVENPANRVRRFRDGLRPELRSPLILLNLRNYNELYERVQMIERDQNDRAASFGSRFNSCGDNIRQGKRLIFGNRFQGPPSKKGGFNRSEPNQIDGCRFCGRQHGSAPCFPRTRVCYECRQHGHLAKDCPQRQMGQQQLPPSPQMGQNQGLLQLIAQQDGPFRPPAQGRTYAITDGKDKGKALQIEHH</sequence>
<dbReference type="PROSITE" id="PS50158">
    <property type="entry name" value="ZF_CCHC"/>
    <property type="match status" value="1"/>
</dbReference>
<reference evidence="4 5" key="1">
    <citation type="submission" date="2024-11" db="EMBL/GenBank/DDBJ databases">
        <title>Chromosome-level genome assembly of Eucalyptus globulus Labill. provides insights into its genome evolution.</title>
        <authorList>
            <person name="Li X."/>
        </authorList>
    </citation>
    <scope>NUCLEOTIDE SEQUENCE [LARGE SCALE GENOMIC DNA]</scope>
    <source>
        <strain evidence="4">CL2024</strain>
        <tissue evidence="4">Fresh tender leaves</tissue>
    </source>
</reference>
<dbReference type="Pfam" id="PF03732">
    <property type="entry name" value="Retrotrans_gag"/>
    <property type="match status" value="1"/>
</dbReference>
<dbReference type="Gene3D" id="4.10.60.10">
    <property type="entry name" value="Zinc finger, CCHC-type"/>
    <property type="match status" value="1"/>
</dbReference>
<keyword evidence="1" id="KW-0863">Zinc-finger</keyword>
<dbReference type="AlphaFoldDB" id="A0ABD3KP97"/>
<dbReference type="EMBL" id="JBJKBG010000004">
    <property type="protein sequence ID" value="KAL3741646.1"/>
    <property type="molecule type" value="Genomic_DNA"/>
</dbReference>
<evidence type="ECO:0000313" key="4">
    <source>
        <dbReference type="EMBL" id="KAL3741646.1"/>
    </source>
</evidence>
<dbReference type="InterPro" id="IPR001878">
    <property type="entry name" value="Znf_CCHC"/>
</dbReference>
<feature type="region of interest" description="Disordered" evidence="2">
    <location>
        <begin position="287"/>
        <end position="316"/>
    </location>
</feature>
<dbReference type="Pfam" id="PF00098">
    <property type="entry name" value="zf-CCHC"/>
    <property type="match status" value="1"/>
</dbReference>
<dbReference type="GO" id="GO:0008270">
    <property type="term" value="F:zinc ion binding"/>
    <property type="evidence" value="ECO:0007669"/>
    <property type="project" value="UniProtKB-KW"/>
</dbReference>
<evidence type="ECO:0000259" key="3">
    <source>
        <dbReference type="PROSITE" id="PS50158"/>
    </source>
</evidence>
<gene>
    <name evidence="4" type="ORF">ACJRO7_017155</name>
</gene>
<dbReference type="PANTHER" id="PTHR34482:SF36">
    <property type="entry name" value="RETROTRANSPOSON GAG DOMAIN-CONTAINING PROTEIN"/>
    <property type="match status" value="1"/>
</dbReference>
<dbReference type="Proteomes" id="UP001634007">
    <property type="component" value="Unassembled WGS sequence"/>
</dbReference>
<name>A0ABD3KP97_EUCGL</name>
<keyword evidence="1" id="KW-0862">Zinc</keyword>
<dbReference type="InterPro" id="IPR005162">
    <property type="entry name" value="Retrotrans_gag_dom"/>
</dbReference>
<feature type="domain" description="CCHC-type" evidence="3">
    <location>
        <begin position="244"/>
        <end position="259"/>
    </location>
</feature>
<dbReference type="SMART" id="SM00343">
    <property type="entry name" value="ZnF_C2HC"/>
    <property type="match status" value="1"/>
</dbReference>
<evidence type="ECO:0000313" key="5">
    <source>
        <dbReference type="Proteomes" id="UP001634007"/>
    </source>
</evidence>
<keyword evidence="1" id="KW-0479">Metal-binding</keyword>